<evidence type="ECO:0000256" key="1">
    <source>
        <dbReference type="SAM" id="MobiDB-lite"/>
    </source>
</evidence>
<dbReference type="AlphaFoldDB" id="A0AAV2F8G3"/>
<gene>
    <name evidence="2" type="ORF">LTRI10_LOCUS35023</name>
</gene>
<name>A0AAV2F8G3_9ROSI</name>
<dbReference type="EMBL" id="OZ034819">
    <property type="protein sequence ID" value="CAL1394526.1"/>
    <property type="molecule type" value="Genomic_DNA"/>
</dbReference>
<sequence length="117" mass="13184">MQPQPHPSTRSSKFRNLGYAFGDLAKGLNVEIINRRLAPPHHLQGRRSNYRSEGALIVATETVQPGSHRSRISRSPSHPPVPAFASHQHQFQNNTSRQHQFENHKTNPRPVMASVPI</sequence>
<evidence type="ECO:0000313" key="3">
    <source>
        <dbReference type="Proteomes" id="UP001497516"/>
    </source>
</evidence>
<feature type="region of interest" description="Disordered" evidence="1">
    <location>
        <begin position="61"/>
        <end position="117"/>
    </location>
</feature>
<evidence type="ECO:0000313" key="2">
    <source>
        <dbReference type="EMBL" id="CAL1394526.1"/>
    </source>
</evidence>
<organism evidence="2 3">
    <name type="scientific">Linum trigynum</name>
    <dbReference type="NCBI Taxonomy" id="586398"/>
    <lineage>
        <taxon>Eukaryota</taxon>
        <taxon>Viridiplantae</taxon>
        <taxon>Streptophyta</taxon>
        <taxon>Embryophyta</taxon>
        <taxon>Tracheophyta</taxon>
        <taxon>Spermatophyta</taxon>
        <taxon>Magnoliopsida</taxon>
        <taxon>eudicotyledons</taxon>
        <taxon>Gunneridae</taxon>
        <taxon>Pentapetalae</taxon>
        <taxon>rosids</taxon>
        <taxon>fabids</taxon>
        <taxon>Malpighiales</taxon>
        <taxon>Linaceae</taxon>
        <taxon>Linum</taxon>
    </lineage>
</organism>
<dbReference type="Proteomes" id="UP001497516">
    <property type="component" value="Chromosome 6"/>
</dbReference>
<reference evidence="2 3" key="1">
    <citation type="submission" date="2024-04" db="EMBL/GenBank/DDBJ databases">
        <authorList>
            <person name="Fracassetti M."/>
        </authorList>
    </citation>
    <scope>NUCLEOTIDE SEQUENCE [LARGE SCALE GENOMIC DNA]</scope>
</reference>
<keyword evidence="3" id="KW-1185">Reference proteome</keyword>
<accession>A0AAV2F8G3</accession>
<feature type="compositionally biased region" description="Polar residues" evidence="1">
    <location>
        <begin position="87"/>
        <end position="98"/>
    </location>
</feature>
<proteinExistence type="predicted"/>
<protein>
    <submittedName>
        <fullName evidence="2">Uncharacterized protein</fullName>
    </submittedName>
</protein>